<evidence type="ECO:0000259" key="10">
    <source>
        <dbReference type="PROSITE" id="PS50109"/>
    </source>
</evidence>
<dbReference type="CDD" id="cd00075">
    <property type="entry name" value="HATPase"/>
    <property type="match status" value="1"/>
</dbReference>
<dbReference type="CDD" id="cd00082">
    <property type="entry name" value="HisKA"/>
    <property type="match status" value="1"/>
</dbReference>
<sequence length="597" mass="67157">MKYHFYLAILLIAGTCCSMILVYLSWKRRELPIAISYGLGVLTGAFYSFGYAFEIVSTNLEQIRFWLRIQYIGIPFGTVFWMMLVLQYTGREAWVRKWLVGLLLVVPVITLFAHYTNEWHHLFYTHMSLTQVDGFPFVHLEKGPFYKIHVVYNYVIFAVGMGMLIRMYAGAGSRMRKQIAFMIVGSWGPYGFTLVYLSGIIPSPVDVSPFGFLVSGICFLWGIYQFDMLRLAPLASQKVFASMQDAILVFDLEGRLTEFNEAARLAIAGLQRKSRGQPALLVLAEYPELLEQLTARRAFVGKLQLPANGNDRSYQIQVAMLGDSQQHPVGTLLQLSDVTEAVHAEERLQANARQLAELNDFKDKMFNVLAHDIRDPLAVLINLMELLEDEMAECPTDHREIVEEMGQQVQNTFVLVESLLDWFRGQRGGMVFDPVARGLAQAVEANLKLLQVPADNKEIRIVSEIADDIMVCADKEMLDFIMRNLLSNAIKFTTPGGSIRIGAETGERRVVFSIRDSGEGMPVVQADMLLKESYPLPMTGTAGERGVGLGLSLCREFVRLNRGEIWFESAPGQGTTFYVSLPCPDLMPELTMNGEEG</sequence>
<keyword evidence="3" id="KW-0597">Phosphoprotein</keyword>
<evidence type="ECO:0000256" key="7">
    <source>
        <dbReference type="ARBA" id="ARBA00022840"/>
    </source>
</evidence>
<dbReference type="InterPro" id="IPR013656">
    <property type="entry name" value="PAS_4"/>
</dbReference>
<reference evidence="11 12" key="1">
    <citation type="submission" date="2017-03" db="EMBL/GenBank/DDBJ databases">
        <title>Isolation of Levoglucosan Utilizing Bacteria.</title>
        <authorList>
            <person name="Arya A.S."/>
        </authorList>
    </citation>
    <scope>NUCLEOTIDE SEQUENCE [LARGE SCALE GENOMIC DNA]</scope>
    <source>
        <strain evidence="11 12">MEC069</strain>
    </source>
</reference>
<dbReference type="InterPro" id="IPR035965">
    <property type="entry name" value="PAS-like_dom_sf"/>
</dbReference>
<dbReference type="InterPro" id="IPR050736">
    <property type="entry name" value="Sensor_HK_Regulatory"/>
</dbReference>
<dbReference type="InterPro" id="IPR003594">
    <property type="entry name" value="HATPase_dom"/>
</dbReference>
<feature type="domain" description="Histidine kinase" evidence="10">
    <location>
        <begin position="368"/>
        <end position="585"/>
    </location>
</feature>
<evidence type="ECO:0000256" key="8">
    <source>
        <dbReference type="ARBA" id="ARBA00023012"/>
    </source>
</evidence>
<dbReference type="Pfam" id="PF02518">
    <property type="entry name" value="HATPase_c"/>
    <property type="match status" value="1"/>
</dbReference>
<keyword evidence="9" id="KW-0472">Membrane</keyword>
<dbReference type="InterPro" id="IPR005467">
    <property type="entry name" value="His_kinase_dom"/>
</dbReference>
<dbReference type="SUPFAM" id="SSF47384">
    <property type="entry name" value="Homodimeric domain of signal transducing histidine kinase"/>
    <property type="match status" value="1"/>
</dbReference>
<keyword evidence="9" id="KW-0812">Transmembrane</keyword>
<dbReference type="InterPro" id="IPR004358">
    <property type="entry name" value="Sig_transdc_His_kin-like_C"/>
</dbReference>
<accession>A0A4Y8PRQ4</accession>
<dbReference type="InterPro" id="IPR036890">
    <property type="entry name" value="HATPase_C_sf"/>
</dbReference>
<keyword evidence="12" id="KW-1185">Reference proteome</keyword>
<dbReference type="PRINTS" id="PR00344">
    <property type="entry name" value="BCTRLSENSOR"/>
</dbReference>
<evidence type="ECO:0000256" key="6">
    <source>
        <dbReference type="ARBA" id="ARBA00022777"/>
    </source>
</evidence>
<feature type="transmembrane region" description="Helical" evidence="9">
    <location>
        <begin position="6"/>
        <end position="26"/>
    </location>
</feature>
<dbReference type="SUPFAM" id="SSF55785">
    <property type="entry name" value="PYP-like sensor domain (PAS domain)"/>
    <property type="match status" value="1"/>
</dbReference>
<feature type="transmembrane region" description="Helical" evidence="9">
    <location>
        <begin position="151"/>
        <end position="169"/>
    </location>
</feature>
<name>A0A4Y8PRQ4_9BACL</name>
<protein>
    <recommendedName>
        <fullName evidence="2">histidine kinase</fullName>
        <ecNumber evidence="2">2.7.13.3</ecNumber>
    </recommendedName>
</protein>
<feature type="transmembrane region" description="Helical" evidence="9">
    <location>
        <begin position="33"/>
        <end position="53"/>
    </location>
</feature>
<evidence type="ECO:0000313" key="12">
    <source>
        <dbReference type="Proteomes" id="UP000298246"/>
    </source>
</evidence>
<dbReference type="InterPro" id="IPR031621">
    <property type="entry name" value="HisKA_7TM"/>
</dbReference>
<feature type="transmembrane region" description="Helical" evidence="9">
    <location>
        <begin position="181"/>
        <end position="201"/>
    </location>
</feature>
<dbReference type="SMART" id="SM00387">
    <property type="entry name" value="HATPase_c"/>
    <property type="match status" value="1"/>
</dbReference>
<evidence type="ECO:0000256" key="1">
    <source>
        <dbReference type="ARBA" id="ARBA00000085"/>
    </source>
</evidence>
<evidence type="ECO:0000256" key="4">
    <source>
        <dbReference type="ARBA" id="ARBA00022679"/>
    </source>
</evidence>
<dbReference type="Pfam" id="PF00512">
    <property type="entry name" value="HisKA"/>
    <property type="match status" value="1"/>
</dbReference>
<feature type="transmembrane region" description="Helical" evidence="9">
    <location>
        <begin position="98"/>
        <end position="115"/>
    </location>
</feature>
<keyword evidence="9" id="KW-1133">Transmembrane helix</keyword>
<dbReference type="AlphaFoldDB" id="A0A4Y8PRQ4"/>
<dbReference type="EMBL" id="MYFO01000049">
    <property type="protein sequence ID" value="TFE83433.1"/>
    <property type="molecule type" value="Genomic_DNA"/>
</dbReference>
<comment type="catalytic activity">
    <reaction evidence="1">
        <text>ATP + protein L-histidine = ADP + protein N-phospho-L-histidine.</text>
        <dbReference type="EC" id="2.7.13.3"/>
    </reaction>
</comment>
<dbReference type="Pfam" id="PF08448">
    <property type="entry name" value="PAS_4"/>
    <property type="match status" value="1"/>
</dbReference>
<evidence type="ECO:0000256" key="9">
    <source>
        <dbReference type="SAM" id="Phobius"/>
    </source>
</evidence>
<evidence type="ECO:0000256" key="2">
    <source>
        <dbReference type="ARBA" id="ARBA00012438"/>
    </source>
</evidence>
<dbReference type="EC" id="2.7.13.3" evidence="2"/>
<dbReference type="Gene3D" id="3.30.450.20">
    <property type="entry name" value="PAS domain"/>
    <property type="match status" value="1"/>
</dbReference>
<keyword evidence="5" id="KW-0547">Nucleotide-binding</keyword>
<dbReference type="GO" id="GO:0000155">
    <property type="term" value="F:phosphorelay sensor kinase activity"/>
    <property type="evidence" value="ECO:0007669"/>
    <property type="project" value="InterPro"/>
</dbReference>
<feature type="transmembrane region" description="Helical" evidence="9">
    <location>
        <begin position="65"/>
        <end position="86"/>
    </location>
</feature>
<organism evidence="11 12">
    <name type="scientific">Paenibacillus athensensis</name>
    <dbReference type="NCBI Taxonomy" id="1967502"/>
    <lineage>
        <taxon>Bacteria</taxon>
        <taxon>Bacillati</taxon>
        <taxon>Bacillota</taxon>
        <taxon>Bacilli</taxon>
        <taxon>Bacillales</taxon>
        <taxon>Paenibacillaceae</taxon>
        <taxon>Paenibacillus</taxon>
    </lineage>
</organism>
<dbReference type="Proteomes" id="UP000298246">
    <property type="component" value="Unassembled WGS sequence"/>
</dbReference>
<dbReference type="SMART" id="SM00388">
    <property type="entry name" value="HisKA"/>
    <property type="match status" value="1"/>
</dbReference>
<evidence type="ECO:0000256" key="5">
    <source>
        <dbReference type="ARBA" id="ARBA00022741"/>
    </source>
</evidence>
<dbReference type="GO" id="GO:0005524">
    <property type="term" value="F:ATP binding"/>
    <property type="evidence" value="ECO:0007669"/>
    <property type="project" value="UniProtKB-KW"/>
</dbReference>
<proteinExistence type="predicted"/>
<dbReference type="InterPro" id="IPR036097">
    <property type="entry name" value="HisK_dim/P_sf"/>
</dbReference>
<keyword evidence="7" id="KW-0067">ATP-binding</keyword>
<dbReference type="SUPFAM" id="SSF55874">
    <property type="entry name" value="ATPase domain of HSP90 chaperone/DNA topoisomerase II/histidine kinase"/>
    <property type="match status" value="1"/>
</dbReference>
<dbReference type="InterPro" id="IPR003661">
    <property type="entry name" value="HisK_dim/P_dom"/>
</dbReference>
<keyword evidence="6" id="KW-0418">Kinase</keyword>
<comment type="caution">
    <text evidence="11">The sequence shown here is derived from an EMBL/GenBank/DDBJ whole genome shotgun (WGS) entry which is preliminary data.</text>
</comment>
<gene>
    <name evidence="11" type="ORF">B5M42_22900</name>
</gene>
<keyword evidence="8" id="KW-0902">Two-component regulatory system</keyword>
<dbReference type="PROSITE" id="PS50109">
    <property type="entry name" value="HIS_KIN"/>
    <property type="match status" value="1"/>
</dbReference>
<dbReference type="PANTHER" id="PTHR43711">
    <property type="entry name" value="TWO-COMPONENT HISTIDINE KINASE"/>
    <property type="match status" value="1"/>
</dbReference>
<dbReference type="Gene3D" id="1.10.287.130">
    <property type="match status" value="1"/>
</dbReference>
<dbReference type="RefSeq" id="WP_134757162.1">
    <property type="nucleotide sequence ID" value="NZ_MYFO02000004.1"/>
</dbReference>
<dbReference type="Pfam" id="PF16927">
    <property type="entry name" value="HisKA_7TM"/>
    <property type="match status" value="1"/>
</dbReference>
<keyword evidence="4" id="KW-0808">Transferase</keyword>
<dbReference type="Gene3D" id="3.30.565.10">
    <property type="entry name" value="Histidine kinase-like ATPase, C-terminal domain"/>
    <property type="match status" value="1"/>
</dbReference>
<evidence type="ECO:0000313" key="11">
    <source>
        <dbReference type="EMBL" id="TFE83433.1"/>
    </source>
</evidence>
<dbReference type="OrthoDB" id="9810447at2"/>
<evidence type="ECO:0000256" key="3">
    <source>
        <dbReference type="ARBA" id="ARBA00022553"/>
    </source>
</evidence>
<dbReference type="PANTHER" id="PTHR43711:SF31">
    <property type="entry name" value="HISTIDINE KINASE"/>
    <property type="match status" value="1"/>
</dbReference>